<organism evidence="11 12">
    <name type="scientific">Orbus sasakiae</name>
    <dbReference type="NCBI Taxonomy" id="1078475"/>
    <lineage>
        <taxon>Bacteria</taxon>
        <taxon>Pseudomonadati</taxon>
        <taxon>Pseudomonadota</taxon>
        <taxon>Gammaproteobacteria</taxon>
        <taxon>Orbales</taxon>
        <taxon>Orbaceae</taxon>
        <taxon>Orbus</taxon>
    </lineage>
</organism>
<dbReference type="InterPro" id="IPR043429">
    <property type="entry name" value="ArtM/GltK/GlnP/TcyL/YhdX-like"/>
</dbReference>
<name>A0ABP9N7R5_9GAMM</name>
<feature type="domain" description="ABC transmembrane type-1" evidence="10">
    <location>
        <begin position="33"/>
        <end position="217"/>
    </location>
</feature>
<reference evidence="12" key="1">
    <citation type="journal article" date="2019" name="Int. J. Syst. Evol. Microbiol.">
        <title>The Global Catalogue of Microorganisms (GCM) 10K type strain sequencing project: providing services to taxonomists for standard genome sequencing and annotation.</title>
        <authorList>
            <consortium name="The Broad Institute Genomics Platform"/>
            <consortium name="The Broad Institute Genome Sequencing Center for Infectious Disease"/>
            <person name="Wu L."/>
            <person name="Ma J."/>
        </authorList>
    </citation>
    <scope>NUCLEOTIDE SEQUENCE [LARGE SCALE GENOMIC DNA]</scope>
    <source>
        <strain evidence="12">JCM 18050</strain>
    </source>
</reference>
<dbReference type="EMBL" id="BAABHY010000001">
    <property type="protein sequence ID" value="GAA5108686.1"/>
    <property type="molecule type" value="Genomic_DNA"/>
</dbReference>
<keyword evidence="7 9" id="KW-1133">Transmembrane helix</keyword>
<dbReference type="PANTHER" id="PTHR30614">
    <property type="entry name" value="MEMBRANE COMPONENT OF AMINO ACID ABC TRANSPORTER"/>
    <property type="match status" value="1"/>
</dbReference>
<dbReference type="InterPro" id="IPR035906">
    <property type="entry name" value="MetI-like_sf"/>
</dbReference>
<gene>
    <name evidence="11" type="ORF">GCM10023211_11240</name>
</gene>
<comment type="caution">
    <text evidence="11">The sequence shown here is derived from an EMBL/GenBank/DDBJ whole genome shotgun (WGS) entry which is preliminary data.</text>
</comment>
<dbReference type="PROSITE" id="PS50928">
    <property type="entry name" value="ABC_TM1"/>
    <property type="match status" value="1"/>
</dbReference>
<dbReference type="InterPro" id="IPR010065">
    <property type="entry name" value="AA_ABC_transptr_permease_3TM"/>
</dbReference>
<comment type="subcellular location">
    <subcellularLocation>
        <location evidence="1">Cell inner membrane</location>
        <topology evidence="1">Multi-pass membrane protein</topology>
    </subcellularLocation>
    <subcellularLocation>
        <location evidence="9">Cell membrane</location>
        <topology evidence="9">Multi-pass membrane protein</topology>
    </subcellularLocation>
</comment>
<comment type="similarity">
    <text evidence="2">Belongs to the binding-protein-dependent transport system permease family. HisMQ subfamily.</text>
</comment>
<dbReference type="Gene3D" id="1.10.3720.10">
    <property type="entry name" value="MetI-like"/>
    <property type="match status" value="1"/>
</dbReference>
<dbReference type="Pfam" id="PF00528">
    <property type="entry name" value="BPD_transp_1"/>
    <property type="match status" value="1"/>
</dbReference>
<dbReference type="Proteomes" id="UP001500171">
    <property type="component" value="Unassembled WGS sequence"/>
</dbReference>
<sequence>MDFSSLANGFGIVWQNLDYLIWGNYPDGPIGGIVLTLFMSLIAIILSTILGIFAGVGLAVLTGWKRTLLVMLLGFLRAIPILMLIFWTYFLLPVLLNIDVPAIASVIMALALIGAAYIAHAVYAGMIAITHDQWQAAYSLGLKPKQVIIYIILPQAIKMMMPSFVNQWISLIKDSSLAYVVGVAEFTFLATQVNNRSMVYPTEIFLFVIGVYFVMCWSLDFVVTWLTKTMMAKNG</sequence>
<evidence type="ECO:0000256" key="9">
    <source>
        <dbReference type="RuleBase" id="RU363032"/>
    </source>
</evidence>
<feature type="transmembrane region" description="Helical" evidence="9">
    <location>
        <begin position="204"/>
        <end position="226"/>
    </location>
</feature>
<keyword evidence="12" id="KW-1185">Reference proteome</keyword>
<evidence type="ECO:0000256" key="3">
    <source>
        <dbReference type="ARBA" id="ARBA00022448"/>
    </source>
</evidence>
<evidence type="ECO:0000256" key="2">
    <source>
        <dbReference type="ARBA" id="ARBA00010072"/>
    </source>
</evidence>
<dbReference type="RefSeq" id="WP_345489702.1">
    <property type="nucleotide sequence ID" value="NZ_BAABHY010000001.1"/>
</dbReference>
<feature type="transmembrane region" description="Helical" evidence="9">
    <location>
        <begin position="147"/>
        <end position="169"/>
    </location>
</feature>
<evidence type="ECO:0000259" key="10">
    <source>
        <dbReference type="PROSITE" id="PS50928"/>
    </source>
</evidence>
<dbReference type="CDD" id="cd06261">
    <property type="entry name" value="TM_PBP2"/>
    <property type="match status" value="1"/>
</dbReference>
<evidence type="ECO:0000313" key="11">
    <source>
        <dbReference type="EMBL" id="GAA5108686.1"/>
    </source>
</evidence>
<proteinExistence type="inferred from homology"/>
<keyword evidence="6" id="KW-0029">Amino-acid transport</keyword>
<evidence type="ECO:0000256" key="6">
    <source>
        <dbReference type="ARBA" id="ARBA00022970"/>
    </source>
</evidence>
<feature type="transmembrane region" description="Helical" evidence="9">
    <location>
        <begin position="30"/>
        <end position="61"/>
    </location>
</feature>
<dbReference type="InterPro" id="IPR000515">
    <property type="entry name" value="MetI-like"/>
</dbReference>
<feature type="transmembrane region" description="Helical" evidence="9">
    <location>
        <begin position="102"/>
        <end position="126"/>
    </location>
</feature>
<evidence type="ECO:0000256" key="5">
    <source>
        <dbReference type="ARBA" id="ARBA00022692"/>
    </source>
</evidence>
<evidence type="ECO:0000256" key="1">
    <source>
        <dbReference type="ARBA" id="ARBA00004429"/>
    </source>
</evidence>
<keyword evidence="3 9" id="KW-0813">Transport</keyword>
<keyword evidence="4" id="KW-1003">Cell membrane</keyword>
<dbReference type="PANTHER" id="PTHR30614:SF21">
    <property type="entry name" value="AMINO ACID ABC TRANSPORTER PERMEASE"/>
    <property type="match status" value="1"/>
</dbReference>
<evidence type="ECO:0000256" key="8">
    <source>
        <dbReference type="ARBA" id="ARBA00023136"/>
    </source>
</evidence>
<accession>A0ABP9N7R5</accession>
<evidence type="ECO:0000313" key="12">
    <source>
        <dbReference type="Proteomes" id="UP001500171"/>
    </source>
</evidence>
<protein>
    <submittedName>
        <fullName evidence="11">Amino acid ABC transporter permease</fullName>
    </submittedName>
</protein>
<keyword evidence="8 9" id="KW-0472">Membrane</keyword>
<feature type="transmembrane region" description="Helical" evidence="9">
    <location>
        <begin position="68"/>
        <end position="90"/>
    </location>
</feature>
<dbReference type="SUPFAM" id="SSF161098">
    <property type="entry name" value="MetI-like"/>
    <property type="match status" value="1"/>
</dbReference>
<keyword evidence="5 9" id="KW-0812">Transmembrane</keyword>
<dbReference type="NCBIfam" id="TIGR01726">
    <property type="entry name" value="HEQRo_perm_3TM"/>
    <property type="match status" value="1"/>
</dbReference>
<evidence type="ECO:0000256" key="4">
    <source>
        <dbReference type="ARBA" id="ARBA00022475"/>
    </source>
</evidence>
<evidence type="ECO:0000256" key="7">
    <source>
        <dbReference type="ARBA" id="ARBA00022989"/>
    </source>
</evidence>